<dbReference type="SMART" id="SM00731">
    <property type="entry name" value="SprT"/>
    <property type="match status" value="1"/>
</dbReference>
<dbReference type="GO" id="GO:0006950">
    <property type="term" value="P:response to stress"/>
    <property type="evidence" value="ECO:0007669"/>
    <property type="project" value="UniProtKB-ARBA"/>
</dbReference>
<sequence>MTAGQLKRYERQLKKYADKFLMENYGMTLTVPLKLNGRLSKTLGWFSYTRKEGRPLAVEINKKFAINNDAELVLDVLKHELVHYALFMQGKPHSDGDSYFENELKRKGIVSQTTINKKYKIASVKNVYKCKSCDFTHHKARRLVGLSRYSCACGGNLEYLGKRVVTA</sequence>
<dbReference type="Pfam" id="PF10263">
    <property type="entry name" value="SprT-like"/>
    <property type="match status" value="1"/>
</dbReference>
<proteinExistence type="predicted"/>
<evidence type="ECO:0000313" key="3">
    <source>
        <dbReference type="Proteomes" id="UP000503405"/>
    </source>
</evidence>
<evidence type="ECO:0000259" key="1">
    <source>
        <dbReference type="SMART" id="SM00731"/>
    </source>
</evidence>
<feature type="domain" description="SprT-like" evidence="1">
    <location>
        <begin position="11"/>
        <end position="160"/>
    </location>
</feature>
<gene>
    <name evidence="2" type="ORF">Izhevsk_75</name>
</gene>
<name>A0A6H0X634_9CAUD</name>
<reference evidence="2 3" key="1">
    <citation type="submission" date="2020-03" db="EMBL/GenBank/DDBJ databases">
        <authorList>
            <person name="Skorynina A."/>
            <person name="Kazantseva O."/>
            <person name="Baycher S."/>
            <person name="Piligrimova E."/>
            <person name="Kuliabin V."/>
            <person name="Shadrin A."/>
        </authorList>
    </citation>
    <scope>NUCLEOTIDE SEQUENCE [LARGE SCALE GENOMIC DNA]</scope>
</reference>
<accession>A0A6H0X634</accession>
<dbReference type="Proteomes" id="UP000503405">
    <property type="component" value="Segment"/>
</dbReference>
<dbReference type="EMBL" id="MT254578">
    <property type="protein sequence ID" value="QIW89756.1"/>
    <property type="molecule type" value="Genomic_DNA"/>
</dbReference>
<evidence type="ECO:0000313" key="2">
    <source>
        <dbReference type="EMBL" id="QIW89756.1"/>
    </source>
</evidence>
<keyword evidence="3" id="KW-1185">Reference proteome</keyword>
<dbReference type="InterPro" id="IPR006640">
    <property type="entry name" value="SprT-like_domain"/>
</dbReference>
<organism evidence="2 3">
    <name type="scientific">Bacillus phage Izhevsk</name>
    <dbReference type="NCBI Taxonomy" id="2724322"/>
    <lineage>
        <taxon>Viruses</taxon>
        <taxon>Duplodnaviria</taxon>
        <taxon>Heunggongvirae</taxon>
        <taxon>Uroviricota</taxon>
        <taxon>Caudoviricetes</taxon>
        <taxon>Joanripponvirinae</taxon>
        <taxon>Tsamsavirus</taxon>
        <taxon>Tsamsavirus izhevsk</taxon>
    </lineage>
</organism>
<protein>
    <submittedName>
        <fullName evidence="2">SprT domain-containing protein</fullName>
    </submittedName>
</protein>